<evidence type="ECO:0000259" key="5">
    <source>
        <dbReference type="PROSITE" id="PS51464"/>
    </source>
</evidence>
<dbReference type="InterPro" id="IPR036388">
    <property type="entry name" value="WH-like_DNA-bd_sf"/>
</dbReference>
<dbReference type="Proteomes" id="UP001056500">
    <property type="component" value="Chromosome"/>
</dbReference>
<dbReference type="Pfam" id="PF01418">
    <property type="entry name" value="HTH_6"/>
    <property type="match status" value="1"/>
</dbReference>
<dbReference type="InterPro" id="IPR001347">
    <property type="entry name" value="SIS_dom"/>
</dbReference>
<proteinExistence type="predicted"/>
<dbReference type="PANTHER" id="PTHR30514">
    <property type="entry name" value="GLUCOKINASE"/>
    <property type="match status" value="1"/>
</dbReference>
<dbReference type="Pfam" id="PF01380">
    <property type="entry name" value="SIS"/>
    <property type="match status" value="1"/>
</dbReference>
<dbReference type="InterPro" id="IPR000281">
    <property type="entry name" value="HTH_RpiR"/>
</dbReference>
<reference evidence="6" key="1">
    <citation type="submission" date="2022-06" db="EMBL/GenBank/DDBJ databases">
        <title>Genome sequencing of Brevibacillus sp. BB3-R1.</title>
        <authorList>
            <person name="Heo J."/>
            <person name="Lee D."/>
            <person name="Won M."/>
            <person name="Han B.-H."/>
            <person name="Hong S.-B."/>
            <person name="Kwon S.-W."/>
        </authorList>
    </citation>
    <scope>NUCLEOTIDE SEQUENCE</scope>
    <source>
        <strain evidence="6">BB3-R1</strain>
    </source>
</reference>
<accession>A0ABY4WBC6</accession>
<dbReference type="CDD" id="cd05013">
    <property type="entry name" value="SIS_RpiR"/>
    <property type="match status" value="1"/>
</dbReference>
<evidence type="ECO:0000259" key="4">
    <source>
        <dbReference type="PROSITE" id="PS51071"/>
    </source>
</evidence>
<evidence type="ECO:0000256" key="2">
    <source>
        <dbReference type="ARBA" id="ARBA00023125"/>
    </source>
</evidence>
<dbReference type="InterPro" id="IPR009057">
    <property type="entry name" value="Homeodomain-like_sf"/>
</dbReference>
<keyword evidence="1" id="KW-0805">Transcription regulation</keyword>
<gene>
    <name evidence="6" type="ORF">NDK47_18115</name>
</gene>
<dbReference type="RefSeq" id="WP_251871162.1">
    <property type="nucleotide sequence ID" value="NZ_CP098755.1"/>
</dbReference>
<dbReference type="InterPro" id="IPR035472">
    <property type="entry name" value="RpiR-like_SIS"/>
</dbReference>
<organism evidence="6 7">
    <name type="scientific">Brevibacillus ruminantium</name>
    <dbReference type="NCBI Taxonomy" id="2950604"/>
    <lineage>
        <taxon>Bacteria</taxon>
        <taxon>Bacillati</taxon>
        <taxon>Bacillota</taxon>
        <taxon>Bacilli</taxon>
        <taxon>Bacillales</taxon>
        <taxon>Paenibacillaceae</taxon>
        <taxon>Brevibacillus</taxon>
    </lineage>
</organism>
<dbReference type="SUPFAM" id="SSF53697">
    <property type="entry name" value="SIS domain"/>
    <property type="match status" value="1"/>
</dbReference>
<dbReference type="InterPro" id="IPR046348">
    <property type="entry name" value="SIS_dom_sf"/>
</dbReference>
<dbReference type="InterPro" id="IPR047640">
    <property type="entry name" value="RpiR-like"/>
</dbReference>
<dbReference type="SUPFAM" id="SSF46689">
    <property type="entry name" value="Homeodomain-like"/>
    <property type="match status" value="1"/>
</dbReference>
<dbReference type="PROSITE" id="PS51464">
    <property type="entry name" value="SIS"/>
    <property type="match status" value="1"/>
</dbReference>
<dbReference type="Gene3D" id="1.10.10.10">
    <property type="entry name" value="Winged helix-like DNA-binding domain superfamily/Winged helix DNA-binding domain"/>
    <property type="match status" value="1"/>
</dbReference>
<keyword evidence="2" id="KW-0238">DNA-binding</keyword>
<feature type="domain" description="SIS" evidence="5">
    <location>
        <begin position="125"/>
        <end position="262"/>
    </location>
</feature>
<evidence type="ECO:0000313" key="7">
    <source>
        <dbReference type="Proteomes" id="UP001056500"/>
    </source>
</evidence>
<dbReference type="PROSITE" id="PS51071">
    <property type="entry name" value="HTH_RPIR"/>
    <property type="match status" value="1"/>
</dbReference>
<evidence type="ECO:0000313" key="6">
    <source>
        <dbReference type="EMBL" id="USG64064.1"/>
    </source>
</evidence>
<protein>
    <submittedName>
        <fullName evidence="6">MurR/RpiR family transcriptional regulator</fullName>
    </submittedName>
</protein>
<feature type="domain" description="HTH rpiR-type" evidence="4">
    <location>
        <begin position="2"/>
        <end position="78"/>
    </location>
</feature>
<evidence type="ECO:0000256" key="1">
    <source>
        <dbReference type="ARBA" id="ARBA00023015"/>
    </source>
</evidence>
<keyword evidence="3" id="KW-0804">Transcription</keyword>
<sequence length="285" mass="31881">MENVNEHIRKHYHKLTNQQKLVAKLILDEPKQIALHPAKVIGTLTGTSETTVIRMCYALGYSGYSALQNEIRESLLLPHKKDKLLENYSKDQMDESDVITCNMEQDLAYIQKMLNEIKPEQIQRAVESIVKAKKVIVVGFRSSHGPATWLTSTLNVVKGNAHLYRGQTDDANYLITEVNAKCVVIAFSFPRYTKETIVFSQAAKEKGARIIAITDDELSPIGPIADTLIKIATPAPTALKGMATIFSLLNVLVSGIVQADRRNVQARIKQYDESGQLFYPFFEAT</sequence>
<dbReference type="EMBL" id="CP098755">
    <property type="protein sequence ID" value="USG64064.1"/>
    <property type="molecule type" value="Genomic_DNA"/>
</dbReference>
<evidence type="ECO:0000256" key="3">
    <source>
        <dbReference type="ARBA" id="ARBA00023163"/>
    </source>
</evidence>
<dbReference type="PANTHER" id="PTHR30514:SF18">
    <property type="entry name" value="RPIR-FAMILY TRANSCRIPTIONAL REGULATOR"/>
    <property type="match status" value="1"/>
</dbReference>
<dbReference type="Gene3D" id="3.40.50.10490">
    <property type="entry name" value="Glucose-6-phosphate isomerase like protein, domain 1"/>
    <property type="match status" value="1"/>
</dbReference>
<keyword evidence="7" id="KW-1185">Reference proteome</keyword>
<name>A0ABY4WBC6_9BACL</name>